<evidence type="ECO:0000256" key="2">
    <source>
        <dbReference type="ARBA" id="ARBA00022823"/>
    </source>
</evidence>
<comment type="function">
    <text evidence="3">The glycine cleavage system catalyzes the degradation of glycine. The H protein shuttles the methylamine group of glycine from the P protein to the T protein.</text>
</comment>
<accession>A0ABR7WGW8</accession>
<keyword evidence="2 3" id="KW-0450">Lipoyl</keyword>
<dbReference type="SUPFAM" id="SSF51230">
    <property type="entry name" value="Single hybrid motif"/>
    <property type="match status" value="1"/>
</dbReference>
<evidence type="ECO:0000256" key="1">
    <source>
        <dbReference type="ARBA" id="ARBA00009249"/>
    </source>
</evidence>
<dbReference type="NCBIfam" id="NF002270">
    <property type="entry name" value="PRK01202.1"/>
    <property type="match status" value="1"/>
</dbReference>
<dbReference type="InterPro" id="IPR000089">
    <property type="entry name" value="Biotin_lipoyl"/>
</dbReference>
<dbReference type="Proteomes" id="UP000602395">
    <property type="component" value="Unassembled WGS sequence"/>
</dbReference>
<comment type="subunit">
    <text evidence="3">The glycine cleavage system is composed of four proteins: P, T, L and H.</text>
</comment>
<dbReference type="CDD" id="cd06848">
    <property type="entry name" value="GCS_H"/>
    <property type="match status" value="1"/>
</dbReference>
<dbReference type="Gene3D" id="2.40.50.100">
    <property type="match status" value="1"/>
</dbReference>
<evidence type="ECO:0000256" key="3">
    <source>
        <dbReference type="HAMAP-Rule" id="MF_00272"/>
    </source>
</evidence>
<keyword evidence="6" id="KW-1185">Reference proteome</keyword>
<dbReference type="RefSeq" id="WP_190268437.1">
    <property type="nucleotide sequence ID" value="NZ_BAABAD010000004.1"/>
</dbReference>
<comment type="similarity">
    <text evidence="1 3">Belongs to the GcvH family.</text>
</comment>
<organism evidence="5 6">
    <name type="scientific">Gordonia hankookensis</name>
    <dbReference type="NCBI Taxonomy" id="589403"/>
    <lineage>
        <taxon>Bacteria</taxon>
        <taxon>Bacillati</taxon>
        <taxon>Actinomycetota</taxon>
        <taxon>Actinomycetes</taxon>
        <taxon>Mycobacteriales</taxon>
        <taxon>Gordoniaceae</taxon>
        <taxon>Gordonia</taxon>
    </lineage>
</organism>
<comment type="cofactor">
    <cofactor evidence="3">
        <name>(R)-lipoate</name>
        <dbReference type="ChEBI" id="CHEBI:83088"/>
    </cofactor>
    <text evidence="3">Binds 1 lipoyl cofactor covalently.</text>
</comment>
<dbReference type="PROSITE" id="PS00189">
    <property type="entry name" value="LIPOYL"/>
    <property type="match status" value="1"/>
</dbReference>
<comment type="caution">
    <text evidence="5">The sequence shown here is derived from an EMBL/GenBank/DDBJ whole genome shotgun (WGS) entry which is preliminary data.</text>
</comment>
<dbReference type="EMBL" id="JACWMS010000005">
    <property type="protein sequence ID" value="MBD1322012.1"/>
    <property type="molecule type" value="Genomic_DNA"/>
</dbReference>
<feature type="modified residue" description="N6-lipoyllysine" evidence="3">
    <location>
        <position position="67"/>
    </location>
</feature>
<dbReference type="Pfam" id="PF01597">
    <property type="entry name" value="GCV_H"/>
    <property type="match status" value="1"/>
</dbReference>
<dbReference type="PROSITE" id="PS50968">
    <property type="entry name" value="BIOTINYL_LIPOYL"/>
    <property type="match status" value="1"/>
</dbReference>
<protein>
    <recommendedName>
        <fullName evidence="3">Glycine cleavage system H protein</fullName>
    </recommendedName>
</protein>
<dbReference type="PANTHER" id="PTHR11715">
    <property type="entry name" value="GLYCINE CLEAVAGE SYSTEM H PROTEIN"/>
    <property type="match status" value="1"/>
</dbReference>
<dbReference type="HAMAP" id="MF_00272">
    <property type="entry name" value="GcvH"/>
    <property type="match status" value="1"/>
</dbReference>
<reference evidence="5 6" key="1">
    <citation type="submission" date="2020-09" db="EMBL/GenBank/DDBJ databases">
        <title>Novel species in genus Gordonia.</title>
        <authorList>
            <person name="Zhang G."/>
        </authorList>
    </citation>
    <scope>NUCLEOTIDE SEQUENCE [LARGE SCALE GENOMIC DNA]</scope>
    <source>
        <strain evidence="5 6">ON-33</strain>
    </source>
</reference>
<evidence type="ECO:0000259" key="4">
    <source>
        <dbReference type="PROSITE" id="PS50968"/>
    </source>
</evidence>
<dbReference type="InterPro" id="IPR017453">
    <property type="entry name" value="GCV_H_sub"/>
</dbReference>
<dbReference type="PANTHER" id="PTHR11715:SF3">
    <property type="entry name" value="GLYCINE CLEAVAGE SYSTEM H PROTEIN-RELATED"/>
    <property type="match status" value="1"/>
</dbReference>
<sequence>MSETNVPPSLRYTAEHEWVERTGPTTVRVGITDFAQDALGDVVFVQLPGADDAVEKGESFAEVESTKSVSDIYGPLDGTVSAVNTELETTPELVNSDPYGSGWLVEITLADEAALDSALAETLDADGYRAVTEN</sequence>
<dbReference type="InterPro" id="IPR033753">
    <property type="entry name" value="GCV_H/Fam206"/>
</dbReference>
<dbReference type="InterPro" id="IPR002930">
    <property type="entry name" value="GCV_H"/>
</dbReference>
<proteinExistence type="inferred from homology"/>
<dbReference type="InterPro" id="IPR003016">
    <property type="entry name" value="2-oxoA_DH_lipoyl-BS"/>
</dbReference>
<feature type="domain" description="Lipoyl-binding" evidence="4">
    <location>
        <begin position="26"/>
        <end position="108"/>
    </location>
</feature>
<dbReference type="InterPro" id="IPR011053">
    <property type="entry name" value="Single_hybrid_motif"/>
</dbReference>
<evidence type="ECO:0000313" key="6">
    <source>
        <dbReference type="Proteomes" id="UP000602395"/>
    </source>
</evidence>
<name>A0ABR7WGW8_9ACTN</name>
<evidence type="ECO:0000313" key="5">
    <source>
        <dbReference type="EMBL" id="MBD1322012.1"/>
    </source>
</evidence>
<gene>
    <name evidence="3 5" type="primary">gcvH</name>
    <name evidence="5" type="ORF">IDF66_20750</name>
</gene>
<dbReference type="NCBIfam" id="TIGR00527">
    <property type="entry name" value="gcvH"/>
    <property type="match status" value="1"/>
</dbReference>